<organism evidence="2 3">
    <name type="scientific">Lichenibacterium ramalinae</name>
    <dbReference type="NCBI Taxonomy" id="2316527"/>
    <lineage>
        <taxon>Bacteria</taxon>
        <taxon>Pseudomonadati</taxon>
        <taxon>Pseudomonadota</taxon>
        <taxon>Alphaproteobacteria</taxon>
        <taxon>Hyphomicrobiales</taxon>
        <taxon>Lichenihabitantaceae</taxon>
        <taxon>Lichenibacterium</taxon>
    </lineage>
</organism>
<evidence type="ECO:0000313" key="2">
    <source>
        <dbReference type="EMBL" id="RYB04727.1"/>
    </source>
</evidence>
<accession>A0A4Q2RCD6</accession>
<dbReference type="InterPro" id="IPR049713">
    <property type="entry name" value="Pr6Pr-like"/>
</dbReference>
<keyword evidence="3" id="KW-1185">Reference proteome</keyword>
<keyword evidence="1" id="KW-0472">Membrane</keyword>
<keyword evidence="1" id="KW-0812">Transmembrane</keyword>
<feature type="transmembrane region" description="Helical" evidence="1">
    <location>
        <begin position="34"/>
        <end position="58"/>
    </location>
</feature>
<protein>
    <recommendedName>
        <fullName evidence="4">Pr6Pr family membrane protein</fullName>
    </recommendedName>
</protein>
<dbReference type="NCBIfam" id="NF038065">
    <property type="entry name" value="Pr6Pr"/>
    <property type="match status" value="1"/>
</dbReference>
<sequence length="206" mass="21480">MTGGGRAFAALVAASAWFGLAVQAGATLGATGTALAALWVLLRYFTVLVNLAVALAFTRLAARPSPAPPALLGGLVLNALLVAIVYHLLLAGTLVQTAQEKLADLFLHGITPALVLLFWLMRVRRGALRYRDVAPWAAVPLLYFAYALGRGAADGIYPYPFIDVGRIGWAATLVDAVLIAAGFVAAGLGLVWFDRRLAGGAAASPR</sequence>
<feature type="transmembrane region" description="Helical" evidence="1">
    <location>
        <begin position="70"/>
        <end position="90"/>
    </location>
</feature>
<feature type="transmembrane region" description="Helical" evidence="1">
    <location>
        <begin position="169"/>
        <end position="193"/>
    </location>
</feature>
<feature type="transmembrane region" description="Helical" evidence="1">
    <location>
        <begin position="102"/>
        <end position="121"/>
    </location>
</feature>
<dbReference type="Proteomes" id="UP000289411">
    <property type="component" value="Unassembled WGS sequence"/>
</dbReference>
<dbReference type="RefSeq" id="WP_129219486.1">
    <property type="nucleotide sequence ID" value="NZ_QYBC01000009.1"/>
</dbReference>
<dbReference type="EMBL" id="QYBC01000009">
    <property type="protein sequence ID" value="RYB04727.1"/>
    <property type="molecule type" value="Genomic_DNA"/>
</dbReference>
<evidence type="ECO:0000256" key="1">
    <source>
        <dbReference type="SAM" id="Phobius"/>
    </source>
</evidence>
<name>A0A4Q2RCD6_9HYPH</name>
<reference evidence="2 3" key="1">
    <citation type="submission" date="2018-09" db="EMBL/GenBank/DDBJ databases">
        <authorList>
            <person name="Grouzdev D.S."/>
            <person name="Krutkina M.S."/>
        </authorList>
    </citation>
    <scope>NUCLEOTIDE SEQUENCE [LARGE SCALE GENOMIC DNA]</scope>
    <source>
        <strain evidence="2 3">RmlP001</strain>
    </source>
</reference>
<evidence type="ECO:0000313" key="3">
    <source>
        <dbReference type="Proteomes" id="UP000289411"/>
    </source>
</evidence>
<reference evidence="2 3" key="2">
    <citation type="submission" date="2019-02" db="EMBL/GenBank/DDBJ databases">
        <title>'Lichenibacterium ramalinii' gen. nov. sp. nov., 'Lichenibacterium minor' gen. nov. sp. nov.</title>
        <authorList>
            <person name="Pankratov T."/>
        </authorList>
    </citation>
    <scope>NUCLEOTIDE SEQUENCE [LARGE SCALE GENOMIC DNA]</scope>
    <source>
        <strain evidence="2 3">RmlP001</strain>
    </source>
</reference>
<dbReference type="OrthoDB" id="9809977at2"/>
<gene>
    <name evidence="2" type="ORF">D3272_12345</name>
</gene>
<dbReference type="AlphaFoldDB" id="A0A4Q2RCD6"/>
<proteinExistence type="predicted"/>
<comment type="caution">
    <text evidence="2">The sequence shown here is derived from an EMBL/GenBank/DDBJ whole genome shotgun (WGS) entry which is preliminary data.</text>
</comment>
<keyword evidence="1" id="KW-1133">Transmembrane helix</keyword>
<feature type="transmembrane region" description="Helical" evidence="1">
    <location>
        <begin position="133"/>
        <end position="149"/>
    </location>
</feature>
<evidence type="ECO:0008006" key="4">
    <source>
        <dbReference type="Google" id="ProtNLM"/>
    </source>
</evidence>